<dbReference type="InterPro" id="IPR038717">
    <property type="entry name" value="Tc1-like_DDE_dom"/>
</dbReference>
<dbReference type="Proteomes" id="UP001239994">
    <property type="component" value="Unassembled WGS sequence"/>
</dbReference>
<organism evidence="2 3">
    <name type="scientific">Electrophorus voltai</name>
    <dbReference type="NCBI Taxonomy" id="2609070"/>
    <lineage>
        <taxon>Eukaryota</taxon>
        <taxon>Metazoa</taxon>
        <taxon>Chordata</taxon>
        <taxon>Craniata</taxon>
        <taxon>Vertebrata</taxon>
        <taxon>Euteleostomi</taxon>
        <taxon>Actinopterygii</taxon>
        <taxon>Neopterygii</taxon>
        <taxon>Teleostei</taxon>
        <taxon>Ostariophysi</taxon>
        <taxon>Gymnotiformes</taxon>
        <taxon>Gymnotoidei</taxon>
        <taxon>Gymnotidae</taxon>
        <taxon>Electrophorus</taxon>
    </lineage>
</organism>
<gene>
    <name evidence="2" type="ORF">P4O66_001339</name>
</gene>
<dbReference type="PANTHER" id="PTHR23022:SF135">
    <property type="entry name" value="SI:DKEY-77F5.3"/>
    <property type="match status" value="1"/>
</dbReference>
<dbReference type="AlphaFoldDB" id="A0AAD8ZAY9"/>
<dbReference type="Gene3D" id="3.30.420.10">
    <property type="entry name" value="Ribonuclease H-like superfamily/Ribonuclease H"/>
    <property type="match status" value="1"/>
</dbReference>
<proteinExistence type="predicted"/>
<dbReference type="PANTHER" id="PTHR23022">
    <property type="entry name" value="TRANSPOSABLE ELEMENT-RELATED"/>
    <property type="match status" value="1"/>
</dbReference>
<dbReference type="InterPro" id="IPR036397">
    <property type="entry name" value="RNaseH_sf"/>
</dbReference>
<sequence length="203" mass="23593">MQERVILPPAKQTVCHFTLKQRGQAHLNGCSSEKFKVLWSDETKIKVFGADHTRAVWREDGTAYDPKNTIPTVKHGGWNIMLWGCFSTKGPGYLVRIHGKMDSTVCLEILAKTLRSSIMDLKMGRHFLFQQDNVPKHTAKKTKAWFKREKIKVLQWPSQSPDLNPNENLWKELKIKVYKRCPKNLDNLKKICMEEWAKITQET</sequence>
<dbReference type="EMBL" id="JAROKS010000016">
    <property type="protein sequence ID" value="KAK1794621.1"/>
    <property type="molecule type" value="Genomic_DNA"/>
</dbReference>
<evidence type="ECO:0000313" key="3">
    <source>
        <dbReference type="Proteomes" id="UP001239994"/>
    </source>
</evidence>
<dbReference type="Pfam" id="PF13358">
    <property type="entry name" value="DDE_3"/>
    <property type="match status" value="1"/>
</dbReference>
<dbReference type="InterPro" id="IPR052338">
    <property type="entry name" value="Transposase_5"/>
</dbReference>
<protein>
    <recommendedName>
        <fullName evidence="1">Tc1-like transposase DDE domain-containing protein</fullName>
    </recommendedName>
</protein>
<evidence type="ECO:0000259" key="1">
    <source>
        <dbReference type="Pfam" id="PF13358"/>
    </source>
</evidence>
<name>A0AAD8ZAY9_9TELE</name>
<accession>A0AAD8ZAY9</accession>
<dbReference type="GO" id="GO:0003676">
    <property type="term" value="F:nucleic acid binding"/>
    <property type="evidence" value="ECO:0007669"/>
    <property type="project" value="InterPro"/>
</dbReference>
<keyword evidence="3" id="KW-1185">Reference proteome</keyword>
<evidence type="ECO:0000313" key="2">
    <source>
        <dbReference type="EMBL" id="KAK1794621.1"/>
    </source>
</evidence>
<feature type="domain" description="Tc1-like transposase DDE" evidence="1">
    <location>
        <begin position="37"/>
        <end position="189"/>
    </location>
</feature>
<comment type="caution">
    <text evidence="2">The sequence shown here is derived from an EMBL/GenBank/DDBJ whole genome shotgun (WGS) entry which is preliminary data.</text>
</comment>
<reference evidence="2" key="1">
    <citation type="submission" date="2023-03" db="EMBL/GenBank/DDBJ databases">
        <title>Electrophorus voltai genome.</title>
        <authorList>
            <person name="Bian C."/>
        </authorList>
    </citation>
    <scope>NUCLEOTIDE SEQUENCE</scope>
    <source>
        <strain evidence="2">CB-2022</strain>
        <tissue evidence="2">Muscle</tissue>
    </source>
</reference>